<evidence type="ECO:0000313" key="2">
    <source>
        <dbReference type="Ensembl" id="ENSCSAVP00000012353.1"/>
    </source>
</evidence>
<accession>H2Z441</accession>
<dbReference type="Ensembl" id="ENSCSAVT00000012496.1">
    <property type="protein sequence ID" value="ENSCSAVP00000012353.1"/>
    <property type="gene ID" value="ENSCSAVG00000007264.1"/>
</dbReference>
<evidence type="ECO:0000313" key="3">
    <source>
        <dbReference type="Proteomes" id="UP000007875"/>
    </source>
</evidence>
<feature type="transmembrane region" description="Helical" evidence="1">
    <location>
        <begin position="112"/>
        <end position="135"/>
    </location>
</feature>
<dbReference type="InterPro" id="IPR052754">
    <property type="entry name" value="NTPase_KAP_P-loop"/>
</dbReference>
<dbReference type="Proteomes" id="UP000007875">
    <property type="component" value="Unassembled WGS sequence"/>
</dbReference>
<keyword evidence="1" id="KW-0472">Membrane</keyword>
<dbReference type="AlphaFoldDB" id="H2Z441"/>
<feature type="transmembrane region" description="Helical" evidence="1">
    <location>
        <begin position="70"/>
        <end position="92"/>
    </location>
</feature>
<dbReference type="PANTHER" id="PTHR22674">
    <property type="entry name" value="NTPASE, KAP FAMILY P-LOOP DOMAIN-CONTAINING 1"/>
    <property type="match status" value="1"/>
</dbReference>
<reference evidence="3" key="1">
    <citation type="submission" date="2003-08" db="EMBL/GenBank/DDBJ databases">
        <authorList>
            <person name="Birren B."/>
            <person name="Nusbaum C."/>
            <person name="Abebe A."/>
            <person name="Abouelleil A."/>
            <person name="Adekoya E."/>
            <person name="Ait-zahra M."/>
            <person name="Allen N."/>
            <person name="Allen T."/>
            <person name="An P."/>
            <person name="Anderson M."/>
            <person name="Anderson S."/>
            <person name="Arachchi H."/>
            <person name="Armbruster J."/>
            <person name="Bachantsang P."/>
            <person name="Baldwin J."/>
            <person name="Barry A."/>
            <person name="Bayul T."/>
            <person name="Blitshsteyn B."/>
            <person name="Bloom T."/>
            <person name="Blye J."/>
            <person name="Boguslavskiy L."/>
            <person name="Borowsky M."/>
            <person name="Boukhgalter B."/>
            <person name="Brunache A."/>
            <person name="Butler J."/>
            <person name="Calixte N."/>
            <person name="Calvo S."/>
            <person name="Camarata J."/>
            <person name="Campo K."/>
            <person name="Chang J."/>
            <person name="Cheshatsang Y."/>
            <person name="Citroen M."/>
            <person name="Collymore A."/>
            <person name="Considine T."/>
            <person name="Cook A."/>
            <person name="Cooke P."/>
            <person name="Corum B."/>
            <person name="Cuomo C."/>
            <person name="David R."/>
            <person name="Dawoe T."/>
            <person name="Degray S."/>
            <person name="Dodge S."/>
            <person name="Dooley K."/>
            <person name="Dorje P."/>
            <person name="Dorjee K."/>
            <person name="Dorris L."/>
            <person name="Duffey N."/>
            <person name="Dupes A."/>
            <person name="Elkins T."/>
            <person name="Engels R."/>
            <person name="Erickson J."/>
            <person name="Farina A."/>
            <person name="Faro S."/>
            <person name="Ferreira P."/>
            <person name="Fischer H."/>
            <person name="Fitzgerald M."/>
            <person name="Foley K."/>
            <person name="Gage D."/>
            <person name="Galagan J."/>
            <person name="Gearin G."/>
            <person name="Gnerre S."/>
            <person name="Gnirke A."/>
            <person name="Goyette A."/>
            <person name="Graham J."/>
            <person name="Grandbois E."/>
            <person name="Gyaltsen K."/>
            <person name="Hafez N."/>
            <person name="Hagopian D."/>
            <person name="Hagos B."/>
            <person name="Hall J."/>
            <person name="Hatcher B."/>
            <person name="Heller A."/>
            <person name="Higgins H."/>
            <person name="Honan T."/>
            <person name="Horn A."/>
            <person name="Houde N."/>
            <person name="Hughes L."/>
            <person name="Hulme W."/>
            <person name="Husby E."/>
            <person name="Iliev I."/>
            <person name="Jaffe D."/>
            <person name="Jones C."/>
            <person name="Kamal M."/>
            <person name="Kamat A."/>
            <person name="Kamvysselis M."/>
            <person name="Karlsson E."/>
            <person name="Kells C."/>
            <person name="Kieu A."/>
            <person name="Kisner P."/>
            <person name="Kodira C."/>
            <person name="Kulbokas E."/>
            <person name="Labutti K."/>
            <person name="Lama D."/>
            <person name="Landers T."/>
            <person name="Leger J."/>
            <person name="Levine S."/>
            <person name="Lewis D."/>
            <person name="Lewis T."/>
            <person name="Lindblad-toh K."/>
            <person name="Liu X."/>
            <person name="Lokyitsang T."/>
            <person name="Lokyitsang Y."/>
            <person name="Lucien O."/>
            <person name="Lui A."/>
            <person name="Ma L.J."/>
            <person name="Mabbitt R."/>
            <person name="Macdonald J."/>
            <person name="Maclean C."/>
            <person name="Major J."/>
            <person name="Manning J."/>
            <person name="Marabella R."/>
            <person name="Maru K."/>
            <person name="Matthews C."/>
            <person name="Mauceli E."/>
            <person name="Mccarthy M."/>
            <person name="Mcdonough S."/>
            <person name="Mcghee T."/>
            <person name="Meldrim J."/>
            <person name="Meneus L."/>
            <person name="Mesirov J."/>
            <person name="Mihalev A."/>
            <person name="Mihova T."/>
            <person name="Mikkelsen T."/>
            <person name="Mlenga V."/>
            <person name="Moru K."/>
            <person name="Mozes J."/>
            <person name="Mulrain L."/>
            <person name="Munson G."/>
            <person name="Naylor J."/>
            <person name="Newes C."/>
            <person name="Nguyen C."/>
            <person name="Nguyen N."/>
            <person name="Nguyen T."/>
            <person name="Nicol R."/>
            <person name="Nielsen C."/>
            <person name="Nizzari M."/>
            <person name="Norbu C."/>
            <person name="Norbu N."/>
            <person name="O'donnell P."/>
            <person name="Okoawo O."/>
            <person name="O'leary S."/>
            <person name="Omotosho B."/>
            <person name="O'neill K."/>
            <person name="Osman S."/>
            <person name="Parker S."/>
            <person name="Perrin D."/>
            <person name="Phunkhang P."/>
            <person name="Piqani B."/>
            <person name="Purcell S."/>
            <person name="Rachupka T."/>
            <person name="Ramasamy U."/>
            <person name="Rameau R."/>
            <person name="Ray V."/>
            <person name="Raymond C."/>
            <person name="Retta R."/>
            <person name="Richardson S."/>
            <person name="Rise C."/>
            <person name="Rodriguez J."/>
            <person name="Rogers J."/>
            <person name="Rogov P."/>
            <person name="Rutman M."/>
            <person name="Schupbach R."/>
            <person name="Seaman C."/>
            <person name="Settipalli S."/>
            <person name="Sharpe T."/>
            <person name="Sheridan J."/>
            <person name="Sherpa N."/>
            <person name="Shi J."/>
            <person name="Smirnov S."/>
            <person name="Smith C."/>
            <person name="Sougnez C."/>
            <person name="Spencer B."/>
            <person name="Stalker J."/>
            <person name="Stange-thomann N."/>
            <person name="Stavropoulos S."/>
            <person name="Stetson K."/>
            <person name="Stone C."/>
            <person name="Stone S."/>
            <person name="Stubbs M."/>
            <person name="Talamas J."/>
            <person name="Tchuinga P."/>
            <person name="Tenzing P."/>
            <person name="Tesfaye S."/>
            <person name="Theodore J."/>
            <person name="Thoulutsang Y."/>
            <person name="Topham K."/>
            <person name="Towey S."/>
            <person name="Tsamla T."/>
            <person name="Tsomo N."/>
            <person name="Vallee D."/>
            <person name="Vassiliev H."/>
            <person name="Venkataraman V."/>
            <person name="Vinson J."/>
            <person name="Vo A."/>
            <person name="Wade C."/>
            <person name="Wang S."/>
            <person name="Wangchuk T."/>
            <person name="Wangdi T."/>
            <person name="Whittaker C."/>
            <person name="Wilkinson J."/>
            <person name="Wu Y."/>
            <person name="Wyman D."/>
            <person name="Yadav S."/>
            <person name="Yang S."/>
            <person name="Yang X."/>
            <person name="Yeager S."/>
            <person name="Yee E."/>
            <person name="Young G."/>
            <person name="Zainoun J."/>
            <person name="Zembeck L."/>
            <person name="Zimmer A."/>
            <person name="Zody M."/>
            <person name="Lander E."/>
        </authorList>
    </citation>
    <scope>NUCLEOTIDE SEQUENCE [LARGE SCALE GENOMIC DNA]</scope>
</reference>
<dbReference type="InParanoid" id="H2Z441"/>
<keyword evidence="1" id="KW-1133">Transmembrane helix</keyword>
<reference evidence="2" key="3">
    <citation type="submission" date="2025-09" db="UniProtKB">
        <authorList>
            <consortium name="Ensembl"/>
        </authorList>
    </citation>
    <scope>IDENTIFICATION</scope>
</reference>
<dbReference type="HOGENOM" id="CLU_1209449_0_0_1"/>
<evidence type="ECO:0000256" key="1">
    <source>
        <dbReference type="SAM" id="Phobius"/>
    </source>
</evidence>
<dbReference type="PANTHER" id="PTHR22674:SF6">
    <property type="entry name" value="NTPASE KAP FAMILY P-LOOP DOMAIN-CONTAINING PROTEIN 1"/>
    <property type="match status" value="1"/>
</dbReference>
<dbReference type="STRING" id="51511.ENSCSAVP00000012353"/>
<sequence>MDYAGSDKLWAGIITHISRSIDEAFGKWAVKIFRTWHYTPDLHLKPYLNTPKPGQKQAESGWKIAKWSSYIVPVLGLLLMALVVYCFVSFGIPDLTPISEAASEDIATTAVTAAVGIGISIKIIDAIKMVINLVVSQAARITSMSKKADFSTSLGFMAKVKTEIYYMTSVVQYMSILLQYDVKICLIIDDVDLLGKEKIMGLFKVVSLLQNSRNSRYIQIHLHGSYDSC</sequence>
<proteinExistence type="predicted"/>
<organism evidence="2 3">
    <name type="scientific">Ciona savignyi</name>
    <name type="common">Pacific transparent sea squirt</name>
    <dbReference type="NCBI Taxonomy" id="51511"/>
    <lineage>
        <taxon>Eukaryota</taxon>
        <taxon>Metazoa</taxon>
        <taxon>Chordata</taxon>
        <taxon>Tunicata</taxon>
        <taxon>Ascidiacea</taxon>
        <taxon>Phlebobranchia</taxon>
        <taxon>Cionidae</taxon>
        <taxon>Ciona</taxon>
    </lineage>
</organism>
<keyword evidence="3" id="KW-1185">Reference proteome</keyword>
<dbReference type="OMA" id="FRTWHYT"/>
<keyword evidence="1" id="KW-0812">Transmembrane</keyword>
<dbReference type="GeneTree" id="ENSGT00650000093443"/>
<reference evidence="2" key="2">
    <citation type="submission" date="2025-08" db="UniProtKB">
        <authorList>
            <consortium name="Ensembl"/>
        </authorList>
    </citation>
    <scope>IDENTIFICATION</scope>
</reference>
<protein>
    <submittedName>
        <fullName evidence="2">Uncharacterized protein</fullName>
    </submittedName>
</protein>
<name>H2Z441_CIOSA</name>